<reference key="2">
    <citation type="submission" date="2011-10" db="EMBL/GenBank/DDBJ databases">
        <title>The genome and transcriptome sequence of Clonorchis sinensis provide insights into the carcinogenic liver fluke.</title>
        <authorList>
            <person name="Wang X."/>
            <person name="Huang Y."/>
            <person name="Chen W."/>
            <person name="Liu H."/>
            <person name="Guo L."/>
            <person name="Chen Y."/>
            <person name="Luo F."/>
            <person name="Zhou W."/>
            <person name="Sun J."/>
            <person name="Mao Q."/>
            <person name="Liang P."/>
            <person name="Zhou C."/>
            <person name="Tian Y."/>
            <person name="Men J."/>
            <person name="Lv X."/>
            <person name="Huang L."/>
            <person name="Zhou J."/>
            <person name="Hu Y."/>
            <person name="Li R."/>
            <person name="Zhang F."/>
            <person name="Lei H."/>
            <person name="Li X."/>
            <person name="Hu X."/>
            <person name="Liang C."/>
            <person name="Xu J."/>
            <person name="Wu Z."/>
            <person name="Yu X."/>
        </authorList>
    </citation>
    <scope>NUCLEOTIDE SEQUENCE</scope>
    <source>
        <strain>Henan</strain>
    </source>
</reference>
<protein>
    <submittedName>
        <fullName evidence="1">Uncharacterized protein</fullName>
    </submittedName>
</protein>
<dbReference type="Proteomes" id="UP000008909">
    <property type="component" value="Unassembled WGS sequence"/>
</dbReference>
<dbReference type="EMBL" id="DF145379">
    <property type="protein sequence ID" value="GAA58140.1"/>
    <property type="molecule type" value="Genomic_DNA"/>
</dbReference>
<reference evidence="1" key="1">
    <citation type="journal article" date="2011" name="Genome Biol.">
        <title>The draft genome of the carcinogenic human liver fluke Clonorchis sinensis.</title>
        <authorList>
            <person name="Wang X."/>
            <person name="Chen W."/>
            <person name="Huang Y."/>
            <person name="Sun J."/>
            <person name="Men J."/>
            <person name="Liu H."/>
            <person name="Luo F."/>
            <person name="Guo L."/>
            <person name="Lv X."/>
            <person name="Deng C."/>
            <person name="Zhou C."/>
            <person name="Fan Y."/>
            <person name="Li X."/>
            <person name="Huang L."/>
            <person name="Hu Y."/>
            <person name="Liang C."/>
            <person name="Hu X."/>
            <person name="Xu J."/>
            <person name="Yu X."/>
        </authorList>
    </citation>
    <scope>NUCLEOTIDE SEQUENCE [LARGE SCALE GENOMIC DNA]</scope>
    <source>
        <strain evidence="1">Henan</strain>
    </source>
</reference>
<gene>
    <name evidence="1" type="ORF">CLF_113608</name>
</gene>
<proteinExistence type="predicted"/>
<evidence type="ECO:0000313" key="1">
    <source>
        <dbReference type="EMBL" id="GAA58140.1"/>
    </source>
</evidence>
<name>G7YYW1_CLOSI</name>
<organism evidence="1 2">
    <name type="scientific">Clonorchis sinensis</name>
    <name type="common">Chinese liver fluke</name>
    <dbReference type="NCBI Taxonomy" id="79923"/>
    <lineage>
        <taxon>Eukaryota</taxon>
        <taxon>Metazoa</taxon>
        <taxon>Spiralia</taxon>
        <taxon>Lophotrochozoa</taxon>
        <taxon>Platyhelminthes</taxon>
        <taxon>Trematoda</taxon>
        <taxon>Digenea</taxon>
        <taxon>Opisthorchiida</taxon>
        <taxon>Opisthorchiata</taxon>
        <taxon>Opisthorchiidae</taxon>
        <taxon>Clonorchis</taxon>
    </lineage>
</organism>
<accession>G7YYW1</accession>
<evidence type="ECO:0000313" key="2">
    <source>
        <dbReference type="Proteomes" id="UP000008909"/>
    </source>
</evidence>
<sequence length="156" mass="17812">MKELEIGKRRLDSLKKILFDYESSADERSIAGDREYGFSSSRRNVQLFTAEVSPEEAERLQSNSCRKHAVAGIRAVAHEMDDVHVGHHNTTLTSDLPKIYMNTFDGNPMGFWDFIQVPRFSGADRLFDNSNMLIHLHYCCGETKETKTLFSMASFI</sequence>
<keyword evidence="2" id="KW-1185">Reference proteome</keyword>
<dbReference type="AlphaFoldDB" id="G7YYW1"/>